<evidence type="ECO:0000256" key="1">
    <source>
        <dbReference type="ARBA" id="ARBA00023125"/>
    </source>
</evidence>
<evidence type="ECO:0000313" key="3">
    <source>
        <dbReference type="Proteomes" id="UP000388235"/>
    </source>
</evidence>
<organism evidence="2 3">
    <name type="scientific">Litorivicinus lipolyticus</name>
    <dbReference type="NCBI Taxonomy" id="418701"/>
    <lineage>
        <taxon>Bacteria</taxon>
        <taxon>Pseudomonadati</taxon>
        <taxon>Pseudomonadota</taxon>
        <taxon>Gammaproteobacteria</taxon>
        <taxon>Oceanospirillales</taxon>
        <taxon>Litorivicinaceae</taxon>
        <taxon>Litorivicinus</taxon>
    </lineage>
</organism>
<dbReference type="Gene3D" id="1.10.150.130">
    <property type="match status" value="1"/>
</dbReference>
<accession>A0A5Q2QE87</accession>
<dbReference type="Proteomes" id="UP000388235">
    <property type="component" value="Chromosome"/>
</dbReference>
<gene>
    <name evidence="2" type="ORF">GH975_08915</name>
</gene>
<dbReference type="RefSeq" id="WP_153714185.1">
    <property type="nucleotide sequence ID" value="NZ_CP045871.1"/>
</dbReference>
<dbReference type="GO" id="GO:0003677">
    <property type="term" value="F:DNA binding"/>
    <property type="evidence" value="ECO:0007669"/>
    <property type="project" value="UniProtKB-KW"/>
</dbReference>
<reference evidence="2 3" key="1">
    <citation type="submission" date="2019-11" db="EMBL/GenBank/DDBJ databases">
        <authorList>
            <person name="Khan S.A."/>
            <person name="Jeon C.O."/>
            <person name="Chun B.H."/>
        </authorList>
    </citation>
    <scope>NUCLEOTIDE SEQUENCE [LARGE SCALE GENOMIC DNA]</scope>
    <source>
        <strain evidence="2 3">IMCC 1097</strain>
    </source>
</reference>
<proteinExistence type="predicted"/>
<sequence length="92" mass="10850">MNATDLHTHILQRYQNLLHERLVSRRASEDYLYWVRRFLNERHTPDAMPDTGEVARFLRTLKTDRLSSSAERRAEVALELLQVELMDPSEVA</sequence>
<dbReference type="EMBL" id="CP045871">
    <property type="protein sequence ID" value="QGG80681.1"/>
    <property type="molecule type" value="Genomic_DNA"/>
</dbReference>
<name>A0A5Q2QE87_9GAMM</name>
<protein>
    <recommendedName>
        <fullName evidence="4">Integrase</fullName>
    </recommendedName>
</protein>
<dbReference type="KEGG" id="llp:GH975_08915"/>
<keyword evidence="3" id="KW-1185">Reference proteome</keyword>
<evidence type="ECO:0000313" key="2">
    <source>
        <dbReference type="EMBL" id="QGG80681.1"/>
    </source>
</evidence>
<dbReference type="AlphaFoldDB" id="A0A5Q2QE87"/>
<keyword evidence="1" id="KW-0238">DNA-binding</keyword>
<evidence type="ECO:0008006" key="4">
    <source>
        <dbReference type="Google" id="ProtNLM"/>
    </source>
</evidence>
<dbReference type="InterPro" id="IPR010998">
    <property type="entry name" value="Integrase_recombinase_N"/>
</dbReference>